<keyword evidence="6" id="KW-1185">Reference proteome</keyword>
<dbReference type="InterPro" id="IPR029052">
    <property type="entry name" value="Metallo-depent_PP-like"/>
</dbReference>
<evidence type="ECO:0000313" key="5">
    <source>
        <dbReference type="EMBL" id="TDT14563.1"/>
    </source>
</evidence>
<dbReference type="SUPFAM" id="SSF56300">
    <property type="entry name" value="Metallo-dependent phosphatases"/>
    <property type="match status" value="1"/>
</dbReference>
<keyword evidence="3" id="KW-0472">Membrane</keyword>
<evidence type="ECO:0000313" key="6">
    <source>
        <dbReference type="Proteomes" id="UP000294558"/>
    </source>
</evidence>
<feature type="region of interest" description="Disordered" evidence="2">
    <location>
        <begin position="387"/>
        <end position="408"/>
    </location>
</feature>
<dbReference type="InterPro" id="IPR052169">
    <property type="entry name" value="CW_Biosynth-Accessory"/>
</dbReference>
<accession>A0A4R7HWN8</accession>
<reference evidence="5 6" key="1">
    <citation type="submission" date="2019-03" db="EMBL/GenBank/DDBJ databases">
        <title>Sequencing the genomes of 1000 actinobacteria strains.</title>
        <authorList>
            <person name="Klenk H.-P."/>
        </authorList>
    </citation>
    <scope>NUCLEOTIDE SEQUENCE [LARGE SCALE GENOMIC DNA]</scope>
    <source>
        <strain evidence="5 6">DSM 18936</strain>
    </source>
</reference>
<gene>
    <name evidence="5" type="ORF">BDK89_0118</name>
</gene>
<feature type="domain" description="Capsule synthesis protein CapA" evidence="4">
    <location>
        <begin position="88"/>
        <end position="333"/>
    </location>
</feature>
<evidence type="ECO:0000256" key="2">
    <source>
        <dbReference type="SAM" id="MobiDB-lite"/>
    </source>
</evidence>
<evidence type="ECO:0000256" key="1">
    <source>
        <dbReference type="ARBA" id="ARBA00005662"/>
    </source>
</evidence>
<dbReference type="PANTHER" id="PTHR33393:SF13">
    <property type="entry name" value="PGA BIOSYNTHESIS PROTEIN CAPA"/>
    <property type="match status" value="1"/>
</dbReference>
<dbReference type="OrthoDB" id="9810718at2"/>
<evidence type="ECO:0000259" key="4">
    <source>
        <dbReference type="SMART" id="SM00854"/>
    </source>
</evidence>
<feature type="compositionally biased region" description="Polar residues" evidence="2">
    <location>
        <begin position="390"/>
        <end position="408"/>
    </location>
</feature>
<name>A0A4R7HWN8_9ACTN</name>
<dbReference type="PANTHER" id="PTHR33393">
    <property type="entry name" value="POLYGLUTAMINE SYNTHESIS ACCESSORY PROTEIN RV0574C-RELATED"/>
    <property type="match status" value="1"/>
</dbReference>
<keyword evidence="3" id="KW-1133">Transmembrane helix</keyword>
<feature type="region of interest" description="Disordered" evidence="2">
    <location>
        <begin position="33"/>
        <end position="62"/>
    </location>
</feature>
<comment type="caution">
    <text evidence="5">The sequence shown here is derived from an EMBL/GenBank/DDBJ whole genome shotgun (WGS) entry which is preliminary data.</text>
</comment>
<dbReference type="InterPro" id="IPR019079">
    <property type="entry name" value="Capsule_synth_CapA"/>
</dbReference>
<dbReference type="CDD" id="cd07381">
    <property type="entry name" value="MPP_CapA"/>
    <property type="match status" value="1"/>
</dbReference>
<dbReference type="SMART" id="SM00854">
    <property type="entry name" value="PGA_cap"/>
    <property type="match status" value="1"/>
</dbReference>
<organism evidence="5 6">
    <name type="scientific">Ilumatobacter fluminis</name>
    <dbReference type="NCBI Taxonomy" id="467091"/>
    <lineage>
        <taxon>Bacteria</taxon>
        <taxon>Bacillati</taxon>
        <taxon>Actinomycetota</taxon>
        <taxon>Acidimicrobiia</taxon>
        <taxon>Acidimicrobiales</taxon>
        <taxon>Ilumatobacteraceae</taxon>
        <taxon>Ilumatobacter</taxon>
    </lineage>
</organism>
<dbReference type="Gene3D" id="3.60.21.10">
    <property type="match status" value="1"/>
</dbReference>
<dbReference type="Pfam" id="PF09587">
    <property type="entry name" value="PGA_cap"/>
    <property type="match status" value="1"/>
</dbReference>
<evidence type="ECO:0000256" key="3">
    <source>
        <dbReference type="SAM" id="Phobius"/>
    </source>
</evidence>
<dbReference type="RefSeq" id="WP_133867100.1">
    <property type="nucleotide sequence ID" value="NZ_SOAU01000001.1"/>
</dbReference>
<comment type="similarity">
    <text evidence="1">Belongs to the CapA family.</text>
</comment>
<dbReference type="EMBL" id="SOAU01000001">
    <property type="protein sequence ID" value="TDT14563.1"/>
    <property type="molecule type" value="Genomic_DNA"/>
</dbReference>
<protein>
    <submittedName>
        <fullName evidence="5">Poly-gamma-glutamate synthesis protein (Capsule biosynthesis protein)</fullName>
    </submittedName>
</protein>
<proteinExistence type="inferred from homology"/>
<sequence length="408" mass="41744">MGSTVERSSWVLSRLLIAVTVIVLVMIAANPSDSSPNRGIAEASEERGDGPGGDDGEDGLPDATASNVALVAQAGPVPPASAGPATITVAVTGEILPHPSVVEHAARFGAQRGLDYDFAGLFLELSPVIAAADVAICHLEVPVAPPGRALSGYPAFAIPAEVGDGIRHVGWDTCTTASNHINDQGTSGIVATLDALDAAGVAHSGSARTIEEAMAVPLVDVGGASVASLSYTWGYNATPPAEPWMANVIDPDLILSDAANARASGAAVVVVSLHWGTEYDTAGSGDQRALAEQLLASPNIDLIVGHGPHVLQPIEQFGDEYALLSVGNLVANQGSSKPYTYDGVVATVTFTVDETGTYRSSPPVVEPTWYDRDAGRVRLVGAGLGDPSQLDASATRTESILGSSVTDQ</sequence>
<keyword evidence="3" id="KW-0812">Transmembrane</keyword>
<dbReference type="Proteomes" id="UP000294558">
    <property type="component" value="Unassembled WGS sequence"/>
</dbReference>
<dbReference type="AlphaFoldDB" id="A0A4R7HWN8"/>
<feature type="transmembrane region" description="Helical" evidence="3">
    <location>
        <begin position="12"/>
        <end position="29"/>
    </location>
</feature>